<dbReference type="Proteomes" id="UP000060277">
    <property type="component" value="Chromosome"/>
</dbReference>
<evidence type="ECO:0000313" key="2">
    <source>
        <dbReference type="EMBL" id="ALS60759.1"/>
    </source>
</evidence>
<evidence type="ECO:0000256" key="1">
    <source>
        <dbReference type="SAM" id="Phobius"/>
    </source>
</evidence>
<dbReference type="EMBL" id="CP013480">
    <property type="protein sequence ID" value="ALS60759.1"/>
    <property type="molecule type" value="Genomic_DNA"/>
</dbReference>
<gene>
    <name evidence="2" type="ORF">AT302_14225</name>
</gene>
<name>A0ABM5WJQ9_9BURK</name>
<evidence type="ECO:0000313" key="3">
    <source>
        <dbReference type="Proteomes" id="UP000060277"/>
    </source>
</evidence>
<keyword evidence="1" id="KW-0812">Transmembrane</keyword>
<keyword evidence="1" id="KW-1133">Transmembrane helix</keyword>
<sequence length="85" mass="9617">MRCGHGLAQIQDSIQGILEEFVLQVLAYSLAAVTEFAAVQTLLWIIRQKIRQYRDVVEFITNDARLFGKALCQIRNGPKQKNVVA</sequence>
<keyword evidence="1" id="KW-0472">Membrane</keyword>
<feature type="transmembrane region" description="Helical" evidence="1">
    <location>
        <begin position="25"/>
        <end position="46"/>
    </location>
</feature>
<reference evidence="3" key="1">
    <citation type="submission" date="2015-12" db="EMBL/GenBank/DDBJ databases">
        <title>Complete genome sequence of Pandoraea norimbergensis DSM 11628.</title>
        <authorList>
            <person name="Ee R."/>
            <person name="Lim Y.-L."/>
            <person name="Yong D."/>
            <person name="Yin W.-F."/>
            <person name="Chan K.-G."/>
        </authorList>
    </citation>
    <scope>NUCLEOTIDE SEQUENCE [LARGE SCALE GENOMIC DNA]</scope>
    <source>
        <strain evidence="3">DSM 11628</strain>
    </source>
</reference>
<protein>
    <submittedName>
        <fullName evidence="2">Uncharacterized protein</fullName>
    </submittedName>
</protein>
<accession>A0ABM5WJQ9</accession>
<organism evidence="2 3">
    <name type="scientific">Pandoraea norimbergensis</name>
    <dbReference type="NCBI Taxonomy" id="93219"/>
    <lineage>
        <taxon>Bacteria</taxon>
        <taxon>Pseudomonadati</taxon>
        <taxon>Pseudomonadota</taxon>
        <taxon>Betaproteobacteria</taxon>
        <taxon>Burkholderiales</taxon>
        <taxon>Burkholderiaceae</taxon>
        <taxon>Pandoraea</taxon>
    </lineage>
</organism>
<keyword evidence="3" id="KW-1185">Reference proteome</keyword>
<proteinExistence type="predicted"/>